<organism evidence="2 3">
    <name type="scientific">Fonticella tunisiensis</name>
    <dbReference type="NCBI Taxonomy" id="1096341"/>
    <lineage>
        <taxon>Bacteria</taxon>
        <taxon>Bacillati</taxon>
        <taxon>Bacillota</taxon>
        <taxon>Clostridia</taxon>
        <taxon>Eubacteriales</taxon>
        <taxon>Clostridiaceae</taxon>
        <taxon>Fonticella</taxon>
    </lineage>
</organism>
<dbReference type="Proteomes" id="UP000295325">
    <property type="component" value="Unassembled WGS sequence"/>
</dbReference>
<name>A0A4R7K9P5_9CLOT</name>
<reference evidence="2 3" key="1">
    <citation type="submission" date="2019-03" db="EMBL/GenBank/DDBJ databases">
        <title>Genomic Encyclopedia of Type Strains, Phase IV (KMG-IV): sequencing the most valuable type-strain genomes for metagenomic binning, comparative biology and taxonomic classification.</title>
        <authorList>
            <person name="Goeker M."/>
        </authorList>
    </citation>
    <scope>NUCLEOTIDE SEQUENCE [LARGE SCALE GENOMIC DNA]</scope>
    <source>
        <strain evidence="2 3">DSM 24455</strain>
    </source>
</reference>
<evidence type="ECO:0000256" key="1">
    <source>
        <dbReference type="SAM" id="Phobius"/>
    </source>
</evidence>
<dbReference type="RefSeq" id="WP_133628962.1">
    <property type="nucleotide sequence ID" value="NZ_SOAZ01000024.1"/>
</dbReference>
<keyword evidence="1" id="KW-0472">Membrane</keyword>
<evidence type="ECO:0000313" key="3">
    <source>
        <dbReference type="Proteomes" id="UP000295325"/>
    </source>
</evidence>
<dbReference type="AlphaFoldDB" id="A0A4R7K9P5"/>
<proteinExistence type="predicted"/>
<evidence type="ECO:0000313" key="2">
    <source>
        <dbReference type="EMBL" id="TDT50811.1"/>
    </source>
</evidence>
<protein>
    <submittedName>
        <fullName evidence="2">Uncharacterized protein</fullName>
    </submittedName>
</protein>
<sequence>MKRIIKKLIIYSIIGVVITLTPLYYVNNVLLSENTDISEEKKGSFIVNALNLHVKLPEGAEYVSRVHDTDYVTYVNKGNIYIKNIKNDKLVKEINELNPVVYAAPIDNGSIVMYFVYANGRLYIKTYDIARDESADHKAFPVKNFYRIDDVKYSKYTNVIYVNVETKAKNEIQNNIYRINIMKTVSIAVSNKKIDAVNLLNNEDVLVYEDYKNNVYINNRLFKYGKENKFKLLGVDEDDNLYLMSMEDAKTIYVVKDERVSYQMNIDDTSYEDVYSKDNRIYLVYKDHVYDLINQKNIRIKPDVKIIDISDSTITYVDSQNLITEEDI</sequence>
<gene>
    <name evidence="2" type="ORF">EDD71_12424</name>
</gene>
<comment type="caution">
    <text evidence="2">The sequence shown here is derived from an EMBL/GenBank/DDBJ whole genome shotgun (WGS) entry which is preliminary data.</text>
</comment>
<dbReference type="SUPFAM" id="SSF82171">
    <property type="entry name" value="DPP6 N-terminal domain-like"/>
    <property type="match status" value="1"/>
</dbReference>
<keyword evidence="3" id="KW-1185">Reference proteome</keyword>
<keyword evidence="1" id="KW-0812">Transmembrane</keyword>
<dbReference type="OrthoDB" id="1630871at2"/>
<accession>A0A4R7K9P5</accession>
<keyword evidence="1" id="KW-1133">Transmembrane helix</keyword>
<feature type="transmembrane region" description="Helical" evidence="1">
    <location>
        <begin position="9"/>
        <end position="26"/>
    </location>
</feature>
<dbReference type="EMBL" id="SOAZ01000024">
    <property type="protein sequence ID" value="TDT50811.1"/>
    <property type="molecule type" value="Genomic_DNA"/>
</dbReference>